<sequence length="242" mass="26318">MMLRVLQVEVFKLRRSLAFPLLLVVPALLGILSFVIGFAAPKPPVWSTLFHDLILPLWALFLLPMSLAAFSTLVGQIEYRNRGWDHVLTLPIPRWQIFLAKALLVVASAYLMTVLVIPMVVLGGLTSALVFETSIGGELPGAQFVETMLELATSASAMAVLQTWAALRFPSFVAPIALGMSGTLVNLAATIARTNKADWIPWMMPVRVAQDVHSPHYAAVGAAIACASLVMMLGSLDRHNFK</sequence>
<name>A0AA40ZY87_9SPHN</name>
<reference evidence="3" key="2">
    <citation type="submission" date="2021-01" db="EMBL/GenBank/DDBJ databases">
        <title>Genome Sequencing of Type Strains.</title>
        <authorList>
            <person name="Lemaire J.F."/>
            <person name="Inderbitzin P."/>
            <person name="Collins S.B."/>
            <person name="Wespe N."/>
            <person name="Knight-Connoni V."/>
        </authorList>
    </citation>
    <scope>NUCLEOTIDE SEQUENCE</scope>
    <source>
        <strain evidence="3">DSM 14562</strain>
    </source>
</reference>
<feature type="transmembrane region" description="Helical" evidence="1">
    <location>
        <begin position="53"/>
        <end position="77"/>
    </location>
</feature>
<evidence type="ECO:0000313" key="3">
    <source>
        <dbReference type="EMBL" id="MBN3556681.1"/>
    </source>
</evidence>
<dbReference type="Proteomes" id="UP000704529">
    <property type="component" value="Unassembled WGS sequence"/>
</dbReference>
<reference evidence="2 4" key="1">
    <citation type="submission" date="2020-08" db="EMBL/GenBank/DDBJ databases">
        <title>Genomic Encyclopedia of Type Strains, Phase IV (KMG-IV): sequencing the most valuable type-strain genomes for metagenomic binning, comparative biology and taxonomic classification.</title>
        <authorList>
            <person name="Goeker M."/>
        </authorList>
    </citation>
    <scope>NUCLEOTIDE SEQUENCE [LARGE SCALE GENOMIC DNA]</scope>
    <source>
        <strain evidence="2 4">DSM 14562</strain>
    </source>
</reference>
<evidence type="ECO:0000313" key="4">
    <source>
        <dbReference type="Proteomes" id="UP000584663"/>
    </source>
</evidence>
<dbReference type="CDD" id="cd21809">
    <property type="entry name" value="ABC-2_lan_permease-like"/>
    <property type="match status" value="1"/>
</dbReference>
<proteinExistence type="predicted"/>
<dbReference type="Proteomes" id="UP000584663">
    <property type="component" value="Unassembled WGS sequence"/>
</dbReference>
<feature type="transmembrane region" description="Helical" evidence="1">
    <location>
        <begin position="214"/>
        <end position="236"/>
    </location>
</feature>
<feature type="transmembrane region" description="Helical" evidence="1">
    <location>
        <begin position="98"/>
        <end position="121"/>
    </location>
</feature>
<dbReference type="EMBL" id="JACHNX010000043">
    <property type="protein sequence ID" value="MBB4611699.1"/>
    <property type="molecule type" value="Genomic_DNA"/>
</dbReference>
<evidence type="ECO:0000313" key="2">
    <source>
        <dbReference type="EMBL" id="MBB4611699.1"/>
    </source>
</evidence>
<comment type="caution">
    <text evidence="3">The sequence shown here is derived from an EMBL/GenBank/DDBJ whole genome shotgun (WGS) entry which is preliminary data.</text>
</comment>
<keyword evidence="4" id="KW-1185">Reference proteome</keyword>
<feature type="transmembrane region" description="Helical" evidence="1">
    <location>
        <begin position="21"/>
        <end position="41"/>
    </location>
</feature>
<gene>
    <name evidence="2" type="ORF">GGQ89_003950</name>
    <name evidence="3" type="ORF">JYA60_00255</name>
</gene>
<evidence type="ECO:0000256" key="1">
    <source>
        <dbReference type="SAM" id="Phobius"/>
    </source>
</evidence>
<feature type="transmembrane region" description="Helical" evidence="1">
    <location>
        <begin position="173"/>
        <end position="194"/>
    </location>
</feature>
<evidence type="ECO:0000313" key="5">
    <source>
        <dbReference type="Proteomes" id="UP000704529"/>
    </source>
</evidence>
<keyword evidence="1" id="KW-1133">Transmembrane helix</keyword>
<keyword evidence="1" id="KW-0472">Membrane</keyword>
<accession>A0AA40ZY87</accession>
<dbReference type="RefSeq" id="WP_184107139.1">
    <property type="nucleotide sequence ID" value="NZ_JACHNX010000043.1"/>
</dbReference>
<keyword evidence="1" id="KW-0812">Transmembrane</keyword>
<organism evidence="3 5">
    <name type="scientific">Sphingomonas yabuuchiae</name>
    <dbReference type="NCBI Taxonomy" id="172044"/>
    <lineage>
        <taxon>Bacteria</taxon>
        <taxon>Pseudomonadati</taxon>
        <taxon>Pseudomonadota</taxon>
        <taxon>Alphaproteobacteria</taxon>
        <taxon>Sphingomonadales</taxon>
        <taxon>Sphingomonadaceae</taxon>
        <taxon>Sphingomonas</taxon>
    </lineage>
</organism>
<dbReference type="Pfam" id="PF12730">
    <property type="entry name" value="ABC2_membrane_4"/>
    <property type="match status" value="1"/>
</dbReference>
<dbReference type="EMBL" id="JAFHKU010000041">
    <property type="protein sequence ID" value="MBN3556681.1"/>
    <property type="molecule type" value="Genomic_DNA"/>
</dbReference>
<protein>
    <submittedName>
        <fullName evidence="3">ABC transporter permease</fullName>
    </submittedName>
    <submittedName>
        <fullName evidence="2">ABC-2 type transport system permease protein</fullName>
    </submittedName>
</protein>
<dbReference type="AlphaFoldDB" id="A0AA40ZY87"/>